<dbReference type="EMBL" id="FOLM01000010">
    <property type="protein sequence ID" value="SFD13272.1"/>
    <property type="molecule type" value="Genomic_DNA"/>
</dbReference>
<dbReference type="GO" id="GO:0008168">
    <property type="term" value="F:methyltransferase activity"/>
    <property type="evidence" value="ECO:0007669"/>
    <property type="project" value="UniProtKB-KW"/>
</dbReference>
<sequence length="498" mass="54918">MYRHDNHICTLTDLFCGAGGSSTGAIQIPGVQVIMAANHSRHAIDTHQANHPNTRHDCADISQVVPQRYPRTDILWASPECTNHSVAKGKSRDHGEWNDGLFAPDGTNEAEIRSRATMWDVPRFCEAHNYSLVIVENVVDSRWWGPKTRPGAIYDSWLYTMKHGLGYAHRAVYLNSMFAAAAGDPAAQSRDRKYDVFWLPDQVKHAPDFDKWLRPTAVCPMHGPIRAIQAWKTTRVCTPANPWGRYGKTGQYLWRCPQVACRNSVVTPAVRHAAEIIDWGLPARTIGERKGTSDELAPNTLRRITAGYKKFSRPFLVPNEGREKPPMDILEPLRTVTTRNETGVALPPYVVELRGGGSSHRAVTEPLSTVTAGGNHHFLVTAPDMVLPYYSSSIARPATEPLGTVTTTEGHAAIYGGPVRSVDDCRYRMLEPHEYQAAMHFPADYILTPRDKRTKVKMLGNAVTPNAARDLVAMAVEALTGQELEPAAPPTAAVGVAA</sequence>
<evidence type="ECO:0000256" key="1">
    <source>
        <dbReference type="ARBA" id="ARBA00022603"/>
    </source>
</evidence>
<accession>A0A1I1PUF2</accession>
<dbReference type="Gene3D" id="3.90.120.10">
    <property type="entry name" value="DNA Methylase, subunit A, domain 2"/>
    <property type="match status" value="1"/>
</dbReference>
<dbReference type="STRING" id="910347.SAMN05421773_11049"/>
<dbReference type="SUPFAM" id="SSF53335">
    <property type="entry name" value="S-adenosyl-L-methionine-dependent methyltransferases"/>
    <property type="match status" value="1"/>
</dbReference>
<dbReference type="AlphaFoldDB" id="A0A1I1PUF2"/>
<dbReference type="Pfam" id="PF00145">
    <property type="entry name" value="DNA_methylase"/>
    <property type="match status" value="1"/>
</dbReference>
<dbReference type="InterPro" id="IPR001525">
    <property type="entry name" value="C5_MeTfrase"/>
</dbReference>
<evidence type="ECO:0000256" key="2">
    <source>
        <dbReference type="ARBA" id="ARBA00022679"/>
    </source>
</evidence>
<keyword evidence="2 4" id="KW-0808">Transferase</keyword>
<dbReference type="Proteomes" id="UP000199207">
    <property type="component" value="Unassembled WGS sequence"/>
</dbReference>
<dbReference type="GO" id="GO:0032259">
    <property type="term" value="P:methylation"/>
    <property type="evidence" value="ECO:0007669"/>
    <property type="project" value="UniProtKB-KW"/>
</dbReference>
<keyword evidence="5" id="KW-1185">Reference proteome</keyword>
<proteinExistence type="predicted"/>
<dbReference type="Gene3D" id="3.40.50.150">
    <property type="entry name" value="Vaccinia Virus protein VP39"/>
    <property type="match status" value="1"/>
</dbReference>
<name>A0A1I1PUF2_9ACTN</name>
<keyword evidence="1 4" id="KW-0489">Methyltransferase</keyword>
<evidence type="ECO:0000313" key="4">
    <source>
        <dbReference type="EMBL" id="SFD13272.1"/>
    </source>
</evidence>
<keyword evidence="3" id="KW-0680">Restriction system</keyword>
<protein>
    <submittedName>
        <fullName evidence="4">DNA (Cytosine-5)-methyltransferase 1</fullName>
    </submittedName>
</protein>
<gene>
    <name evidence="4" type="ORF">SAMN05421773_11049</name>
</gene>
<organism evidence="4 5">
    <name type="scientific">Streptomyces aidingensis</name>
    <dbReference type="NCBI Taxonomy" id="910347"/>
    <lineage>
        <taxon>Bacteria</taxon>
        <taxon>Bacillati</taxon>
        <taxon>Actinomycetota</taxon>
        <taxon>Actinomycetes</taxon>
        <taxon>Kitasatosporales</taxon>
        <taxon>Streptomycetaceae</taxon>
        <taxon>Streptomyces</taxon>
    </lineage>
</organism>
<dbReference type="GO" id="GO:0009307">
    <property type="term" value="P:DNA restriction-modification system"/>
    <property type="evidence" value="ECO:0007669"/>
    <property type="project" value="UniProtKB-KW"/>
</dbReference>
<reference evidence="4 5" key="1">
    <citation type="submission" date="2016-10" db="EMBL/GenBank/DDBJ databases">
        <authorList>
            <person name="de Groot N.N."/>
        </authorList>
    </citation>
    <scope>NUCLEOTIDE SEQUENCE [LARGE SCALE GENOMIC DNA]</scope>
    <source>
        <strain evidence="4 5">CGMCC 4.5739</strain>
    </source>
</reference>
<evidence type="ECO:0000313" key="5">
    <source>
        <dbReference type="Proteomes" id="UP000199207"/>
    </source>
</evidence>
<evidence type="ECO:0000256" key="3">
    <source>
        <dbReference type="ARBA" id="ARBA00022747"/>
    </source>
</evidence>
<dbReference type="InterPro" id="IPR029063">
    <property type="entry name" value="SAM-dependent_MTases_sf"/>
</dbReference>
<dbReference type="RefSeq" id="WP_175541472.1">
    <property type="nucleotide sequence ID" value="NZ_FOLM01000010.1"/>
</dbReference>